<evidence type="ECO:0000313" key="6">
    <source>
        <dbReference type="EMBL" id="PNT97922.1"/>
    </source>
</evidence>
<sequence length="94" mass="10894">MADVRLISHLAELCKINMTERELEIKAEEMNSIINLMDSIREVNIDNNNLNSNNGTYYENLREDIIEKSFDRDEMLKNSKGVREGCFSVPKVVE</sequence>
<evidence type="ECO:0000256" key="5">
    <source>
        <dbReference type="ARBA" id="ARBA00047913"/>
    </source>
</evidence>
<name>A0A2K2FGM0_9CLOT</name>
<dbReference type="NCBIfam" id="TIGR00135">
    <property type="entry name" value="gatC"/>
    <property type="match status" value="1"/>
</dbReference>
<comment type="similarity">
    <text evidence="1">Belongs to the GatC family.</text>
</comment>
<comment type="catalytic activity">
    <reaction evidence="4">
        <text>L-aspartyl-tRNA(Asn) + L-glutamine + ATP + H2O = L-asparaginyl-tRNA(Asn) + L-glutamate + ADP + phosphate + 2 H(+)</text>
        <dbReference type="Rhea" id="RHEA:14513"/>
        <dbReference type="Rhea" id="RHEA-COMP:9674"/>
        <dbReference type="Rhea" id="RHEA-COMP:9677"/>
        <dbReference type="ChEBI" id="CHEBI:15377"/>
        <dbReference type="ChEBI" id="CHEBI:15378"/>
        <dbReference type="ChEBI" id="CHEBI:29985"/>
        <dbReference type="ChEBI" id="CHEBI:30616"/>
        <dbReference type="ChEBI" id="CHEBI:43474"/>
        <dbReference type="ChEBI" id="CHEBI:58359"/>
        <dbReference type="ChEBI" id="CHEBI:78515"/>
        <dbReference type="ChEBI" id="CHEBI:78516"/>
        <dbReference type="ChEBI" id="CHEBI:456216"/>
    </reaction>
</comment>
<dbReference type="GO" id="GO:0016740">
    <property type="term" value="F:transferase activity"/>
    <property type="evidence" value="ECO:0007669"/>
    <property type="project" value="UniProtKB-KW"/>
</dbReference>
<dbReference type="InterPro" id="IPR036113">
    <property type="entry name" value="Asp/Glu-ADT_sf_sub_c"/>
</dbReference>
<proteinExistence type="inferred from homology"/>
<dbReference type="KEGG" id="cthd:CDO33_00505"/>
<dbReference type="InterPro" id="IPR003837">
    <property type="entry name" value="GatC"/>
</dbReference>
<dbReference type="RefSeq" id="WP_103081995.1">
    <property type="nucleotide sequence ID" value="NZ_CP021850.1"/>
</dbReference>
<keyword evidence="7" id="KW-1185">Reference proteome</keyword>
<dbReference type="Proteomes" id="UP000236151">
    <property type="component" value="Unassembled WGS sequence"/>
</dbReference>
<dbReference type="Gene3D" id="1.10.20.60">
    <property type="entry name" value="Glu-tRNAGln amidotransferase C subunit, N-terminal domain"/>
    <property type="match status" value="1"/>
</dbReference>
<evidence type="ECO:0000256" key="3">
    <source>
        <dbReference type="ARBA" id="ARBA00024799"/>
    </source>
</evidence>
<dbReference type="EMBL" id="NIOJ01000032">
    <property type="protein sequence ID" value="PNT97922.1"/>
    <property type="molecule type" value="Genomic_DNA"/>
</dbReference>
<evidence type="ECO:0000256" key="4">
    <source>
        <dbReference type="ARBA" id="ARBA00047380"/>
    </source>
</evidence>
<reference evidence="6 7" key="1">
    <citation type="submission" date="2017-06" db="EMBL/GenBank/DDBJ databases">
        <title>Investigating the central metabolism of Clostridium thermosuccinogenes.</title>
        <authorList>
            <person name="Koendjbiharie J.G."/>
            <person name="van Kranenburg R."/>
        </authorList>
    </citation>
    <scope>NUCLEOTIDE SEQUENCE [LARGE SCALE GENOMIC DNA]</scope>
    <source>
        <strain evidence="6 7">DSM 5806</strain>
    </source>
</reference>
<evidence type="ECO:0000313" key="7">
    <source>
        <dbReference type="Proteomes" id="UP000236151"/>
    </source>
</evidence>
<dbReference type="OrthoDB" id="9813938at2"/>
<gene>
    <name evidence="6" type="primary">gatC</name>
    <name evidence="6" type="ORF">CDQ84_12095</name>
</gene>
<accession>A0A2K2FGM0</accession>
<dbReference type="SUPFAM" id="SSF141000">
    <property type="entry name" value="Glu-tRNAGln amidotransferase C subunit"/>
    <property type="match status" value="1"/>
</dbReference>
<comment type="caution">
    <text evidence="6">The sequence shown here is derived from an EMBL/GenBank/DDBJ whole genome shotgun (WGS) entry which is preliminary data.</text>
</comment>
<evidence type="ECO:0000256" key="1">
    <source>
        <dbReference type="ARBA" id="ARBA00010757"/>
    </source>
</evidence>
<comment type="function">
    <text evidence="3">Allows the formation of correctly charged Asn-tRNA(Asn) or Gln-tRNA(Gln) through the transamidation of misacylated Asp-tRNA(Asn) or Glu-tRNA(Gln) in organisms which lack either or both of asparaginyl-tRNA or glutaminyl-tRNA synthetases. The reaction takes place in the presence of glutamine and ATP through an activated phospho-Asp-tRNA(Asn) or phospho-Glu-tRNA(Gln).</text>
</comment>
<keyword evidence="6" id="KW-0808">Transferase</keyword>
<dbReference type="GO" id="GO:0006450">
    <property type="term" value="P:regulation of translational fidelity"/>
    <property type="evidence" value="ECO:0007669"/>
    <property type="project" value="InterPro"/>
</dbReference>
<comment type="catalytic activity">
    <reaction evidence="5">
        <text>L-glutamyl-tRNA(Gln) + L-glutamine + ATP + H2O = L-glutaminyl-tRNA(Gln) + L-glutamate + ADP + phosphate + H(+)</text>
        <dbReference type="Rhea" id="RHEA:17521"/>
        <dbReference type="Rhea" id="RHEA-COMP:9681"/>
        <dbReference type="Rhea" id="RHEA-COMP:9684"/>
        <dbReference type="ChEBI" id="CHEBI:15377"/>
        <dbReference type="ChEBI" id="CHEBI:15378"/>
        <dbReference type="ChEBI" id="CHEBI:29985"/>
        <dbReference type="ChEBI" id="CHEBI:30616"/>
        <dbReference type="ChEBI" id="CHEBI:43474"/>
        <dbReference type="ChEBI" id="CHEBI:58359"/>
        <dbReference type="ChEBI" id="CHEBI:78520"/>
        <dbReference type="ChEBI" id="CHEBI:78521"/>
        <dbReference type="ChEBI" id="CHEBI:456216"/>
    </reaction>
</comment>
<protein>
    <submittedName>
        <fullName evidence="6">Asp-tRNA(Asn)/Glu-tRNA(Gln) amidotransferase GatCAB subunit C</fullName>
    </submittedName>
</protein>
<comment type="subunit">
    <text evidence="2">Heterotrimer of A, B and C subunits.</text>
</comment>
<organism evidence="6 7">
    <name type="scientific">Clostridium thermosuccinogenes</name>
    <dbReference type="NCBI Taxonomy" id="84032"/>
    <lineage>
        <taxon>Bacteria</taxon>
        <taxon>Bacillati</taxon>
        <taxon>Bacillota</taxon>
        <taxon>Clostridia</taxon>
        <taxon>Eubacteriales</taxon>
        <taxon>Clostridiaceae</taxon>
        <taxon>Clostridium</taxon>
    </lineage>
</organism>
<dbReference type="AlphaFoldDB" id="A0A2K2FGM0"/>
<evidence type="ECO:0000256" key="2">
    <source>
        <dbReference type="ARBA" id="ARBA00011123"/>
    </source>
</evidence>
<dbReference type="Pfam" id="PF02686">
    <property type="entry name" value="GatC"/>
    <property type="match status" value="1"/>
</dbReference>